<accession>X1FE75</accession>
<comment type="caution">
    <text evidence="1">The sequence shown here is derived from an EMBL/GenBank/DDBJ whole genome shotgun (WGS) entry which is preliminary data.</text>
</comment>
<reference evidence="1" key="1">
    <citation type="journal article" date="2014" name="Front. Microbiol.">
        <title>High frequency of phylogenetically diverse reductive dehalogenase-homologous genes in deep subseafloor sedimentary metagenomes.</title>
        <authorList>
            <person name="Kawai M."/>
            <person name="Futagami T."/>
            <person name="Toyoda A."/>
            <person name="Takaki Y."/>
            <person name="Nishi S."/>
            <person name="Hori S."/>
            <person name="Arai W."/>
            <person name="Tsubouchi T."/>
            <person name="Morono Y."/>
            <person name="Uchiyama I."/>
            <person name="Ito T."/>
            <person name="Fujiyama A."/>
            <person name="Inagaki F."/>
            <person name="Takami H."/>
        </authorList>
    </citation>
    <scope>NUCLEOTIDE SEQUENCE</scope>
    <source>
        <strain evidence="1">Expedition CK06-06</strain>
    </source>
</reference>
<name>X1FE75_9ZZZZ</name>
<protein>
    <recommendedName>
        <fullName evidence="2">Uroporphyrinogen decarboxylase (URO-D) domain-containing protein</fullName>
    </recommendedName>
</protein>
<gene>
    <name evidence="1" type="ORF">S03H2_05680</name>
</gene>
<proteinExistence type="predicted"/>
<feature type="non-terminal residue" evidence="1">
    <location>
        <position position="139"/>
    </location>
</feature>
<dbReference type="AlphaFoldDB" id="X1FE75"/>
<evidence type="ECO:0008006" key="2">
    <source>
        <dbReference type="Google" id="ProtNLM"/>
    </source>
</evidence>
<evidence type="ECO:0000313" key="1">
    <source>
        <dbReference type="EMBL" id="GAH27709.1"/>
    </source>
</evidence>
<sequence>MVSTSYEIVKRAIEFGSPERVPMRSHSHKEEGQQVLGFSDTFDIHSLDTDTVGWEVGTEGKDEWGSVWKQPKYKNIINIGQVMVNPLSDWEKMETYVFPDPSDKSRYKGIERSLRKASDKYVLIYKHFLLFERMWFLRG</sequence>
<dbReference type="EMBL" id="BARU01002399">
    <property type="protein sequence ID" value="GAH27709.1"/>
    <property type="molecule type" value="Genomic_DNA"/>
</dbReference>
<organism evidence="1">
    <name type="scientific">marine sediment metagenome</name>
    <dbReference type="NCBI Taxonomy" id="412755"/>
    <lineage>
        <taxon>unclassified sequences</taxon>
        <taxon>metagenomes</taxon>
        <taxon>ecological metagenomes</taxon>
    </lineage>
</organism>